<dbReference type="SUPFAM" id="SSF50630">
    <property type="entry name" value="Acid proteases"/>
    <property type="match status" value="1"/>
</dbReference>
<dbReference type="FunFam" id="3.30.70.270:FF:000020">
    <property type="entry name" value="Transposon Tf2-6 polyprotein-like Protein"/>
    <property type="match status" value="1"/>
</dbReference>
<dbReference type="InterPro" id="IPR050951">
    <property type="entry name" value="Retrovirus_Pol_polyprotein"/>
</dbReference>
<feature type="domain" description="Reverse transcriptase" evidence="11">
    <location>
        <begin position="635"/>
        <end position="814"/>
    </location>
</feature>
<dbReference type="KEGG" id="rsz:130495545"/>
<dbReference type="CDD" id="cd09274">
    <property type="entry name" value="RNase_HI_RT_Ty3"/>
    <property type="match status" value="1"/>
</dbReference>
<dbReference type="InterPro" id="IPR000477">
    <property type="entry name" value="RT_dom"/>
</dbReference>
<accession>A0A9W3BUH5</accession>
<dbReference type="GO" id="GO:0004519">
    <property type="term" value="F:endonuclease activity"/>
    <property type="evidence" value="ECO:0007669"/>
    <property type="project" value="UniProtKB-KW"/>
</dbReference>
<dbReference type="SUPFAM" id="SSF56672">
    <property type="entry name" value="DNA/RNA polymerases"/>
    <property type="match status" value="1"/>
</dbReference>
<dbReference type="Gene3D" id="2.40.70.10">
    <property type="entry name" value="Acid Proteases"/>
    <property type="match status" value="1"/>
</dbReference>
<keyword evidence="4" id="KW-0540">Nuclease</keyword>
<keyword evidence="2" id="KW-0808">Transferase</keyword>
<keyword evidence="9" id="KW-0175">Coiled coil</keyword>
<evidence type="ECO:0000256" key="4">
    <source>
        <dbReference type="ARBA" id="ARBA00022722"/>
    </source>
</evidence>
<evidence type="ECO:0000259" key="11">
    <source>
        <dbReference type="PROSITE" id="PS50878"/>
    </source>
</evidence>
<dbReference type="Proteomes" id="UP000504610">
    <property type="component" value="Chromosome 6"/>
</dbReference>
<dbReference type="Pfam" id="PF00078">
    <property type="entry name" value="RVT_1"/>
    <property type="match status" value="1"/>
</dbReference>
<evidence type="ECO:0000256" key="5">
    <source>
        <dbReference type="ARBA" id="ARBA00022759"/>
    </source>
</evidence>
<evidence type="ECO:0000256" key="7">
    <source>
        <dbReference type="ARBA" id="ARBA00022918"/>
    </source>
</evidence>
<dbReference type="Gene3D" id="3.10.20.370">
    <property type="match status" value="1"/>
</dbReference>
<dbReference type="Gene3D" id="3.10.10.10">
    <property type="entry name" value="HIV Type 1 Reverse Transcriptase, subunit A, domain 1"/>
    <property type="match status" value="1"/>
</dbReference>
<dbReference type="InterPro" id="IPR043128">
    <property type="entry name" value="Rev_trsase/Diguanyl_cyclase"/>
</dbReference>
<keyword evidence="3" id="KW-0548">Nucleotidyltransferase</keyword>
<evidence type="ECO:0000256" key="6">
    <source>
        <dbReference type="ARBA" id="ARBA00022801"/>
    </source>
</evidence>
<evidence type="ECO:0000256" key="3">
    <source>
        <dbReference type="ARBA" id="ARBA00022695"/>
    </source>
</evidence>
<evidence type="ECO:0000256" key="8">
    <source>
        <dbReference type="ARBA" id="ARBA00023268"/>
    </source>
</evidence>
<dbReference type="Gene3D" id="3.30.70.270">
    <property type="match status" value="2"/>
</dbReference>
<dbReference type="GeneID" id="130495545"/>
<dbReference type="CDD" id="cd00303">
    <property type="entry name" value="retropepsin_like"/>
    <property type="match status" value="1"/>
</dbReference>
<feature type="region of interest" description="Disordered" evidence="10">
    <location>
        <begin position="285"/>
        <end position="331"/>
    </location>
</feature>
<protein>
    <submittedName>
        <fullName evidence="13">Uncharacterized protein LOC130495545</fullName>
    </submittedName>
</protein>
<evidence type="ECO:0000256" key="10">
    <source>
        <dbReference type="SAM" id="MobiDB-lite"/>
    </source>
</evidence>
<dbReference type="PANTHER" id="PTHR37984">
    <property type="entry name" value="PROTEIN CBG26694"/>
    <property type="match status" value="1"/>
</dbReference>
<evidence type="ECO:0000256" key="9">
    <source>
        <dbReference type="SAM" id="Coils"/>
    </source>
</evidence>
<dbReference type="InterPro" id="IPR021109">
    <property type="entry name" value="Peptidase_aspartic_dom_sf"/>
</dbReference>
<evidence type="ECO:0000256" key="2">
    <source>
        <dbReference type="ARBA" id="ARBA00022679"/>
    </source>
</evidence>
<dbReference type="InterPro" id="IPR043502">
    <property type="entry name" value="DNA/RNA_pol_sf"/>
</dbReference>
<dbReference type="PROSITE" id="PS50878">
    <property type="entry name" value="RT_POL"/>
    <property type="match status" value="1"/>
</dbReference>
<dbReference type="GO" id="GO:0008233">
    <property type="term" value="F:peptidase activity"/>
    <property type="evidence" value="ECO:0007669"/>
    <property type="project" value="UniProtKB-KW"/>
</dbReference>
<dbReference type="Pfam" id="PF08284">
    <property type="entry name" value="RVP_2"/>
    <property type="match status" value="1"/>
</dbReference>
<keyword evidence="6" id="KW-0378">Hydrolase</keyword>
<evidence type="ECO:0000313" key="12">
    <source>
        <dbReference type="Proteomes" id="UP000504610"/>
    </source>
</evidence>
<feature type="compositionally biased region" description="Basic and acidic residues" evidence="10">
    <location>
        <begin position="311"/>
        <end position="327"/>
    </location>
</feature>
<reference evidence="13" key="2">
    <citation type="submission" date="2025-08" db="UniProtKB">
        <authorList>
            <consortium name="RefSeq"/>
        </authorList>
    </citation>
    <scope>IDENTIFICATION</scope>
    <source>
        <tissue evidence="13">Leaf</tissue>
    </source>
</reference>
<dbReference type="GO" id="GO:0003964">
    <property type="term" value="F:RNA-directed DNA polymerase activity"/>
    <property type="evidence" value="ECO:0007669"/>
    <property type="project" value="UniProtKB-KW"/>
</dbReference>
<dbReference type="Pfam" id="PF17919">
    <property type="entry name" value="RT_RNaseH_2"/>
    <property type="match status" value="1"/>
</dbReference>
<feature type="coiled-coil region" evidence="9">
    <location>
        <begin position="28"/>
        <end position="69"/>
    </location>
</feature>
<keyword evidence="1" id="KW-0645">Protease</keyword>
<sequence>MNPDEQYDSMEQTMDELQNQVTVLRGGCQRLSSEGTDLSNRVENLTDRVGGLESKMDSMNRLLEKIAEQTCPDLAKGKGVADRAGPSIQVSDSNDPKELVEESLGHRRTLGVFESRQSLLKKIELPTFDGFMPYGWIRQTERYFRTARYTEEEKLELVALSLTGPVLNWYSWEAVEEPFQDWRQFKKRLLDRFALSMDDEPGNRLCALRQTGSIQKYVSEFEELITQVTGIDEANLVNKFYTGLKHEMKEVIRLKEPKGLRNHIAAVIKMESSVLCQMLGERVPVKNKESSTPTPKYQKNHTTTIRVVPTGDDKTKTSEAEKNDPQRQRLSPAELAELKRLKLCFKCREKWFRGHLCGKAELKVFMLVEGFELEVNEAMWDEEVLLREADATQLMELSLYSFLGIKSPTTHKLRGKIGKTEFVVLIDSGATHNFVSPQLIHKANMKVDQHNNLQVLLGTGISVAGLGVCRHVPIELQGLKFDIDCISLELGKVDLVLGVQWLRTLGRCEVDWELQELSFMYNGVRVTLYGEHDLHQTTQTLQATAAESCTSVCAMEYWLCQSVHEETPKPSISTKIQQLLEEFQMVFADVTGLPPIRGREHTIVLKQGTSPISVRPYRYPQAHKEAMTVMVNEMLAKKIIQPSRSPFSSPVLLVKKKDKSWRFCVDYRALNQATVADKFPIPMIDQLLDELSGAKIFSKLDLTSGYHQIRMQQEDIEKTAFRTHDGHYEFLVMPFGLTNAPATFQSLMNELFRPLLGKSVLVFFDDILVYSSSVEEHEVHLREVLAILKRAQLFANRKKCLFGQSKVEYLGHVITADGVATEEAKTIAMKLWPTPKNVKQLRGFLGLTGYYRRFVRSYGTLARPLTELLKKEMFCWSSVTQQAFDTLKQAMLSAPVLSLPDFTKTFIVETDASGTGLGAVLIQDKNPIAYFSYSLTLREQLKPIYERELMAVVFAIRKWKHYLLGRKFVVHTDQKSLKFLLEQREVNMEYQKWLVKILGYDFSILYKPGAENLVADGLSRMGPCEQNVNATTLYSYTIPQSLQLQDLLTEVREDENIQRMLKKIQNGEIENPHYIIRDGVLWCSQNTEEDSTEFLLDRNAEIMLTDKLQQCYYRKRKKDNKTTVDDVAGT</sequence>
<gene>
    <name evidence="13" type="primary">LOC130495545</name>
</gene>
<organism evidence="12 13">
    <name type="scientific">Raphanus sativus</name>
    <name type="common">Radish</name>
    <name type="synonym">Raphanus raphanistrum var. sativus</name>
    <dbReference type="NCBI Taxonomy" id="3726"/>
    <lineage>
        <taxon>Eukaryota</taxon>
        <taxon>Viridiplantae</taxon>
        <taxon>Streptophyta</taxon>
        <taxon>Embryophyta</taxon>
        <taxon>Tracheophyta</taxon>
        <taxon>Spermatophyta</taxon>
        <taxon>Magnoliopsida</taxon>
        <taxon>eudicotyledons</taxon>
        <taxon>Gunneridae</taxon>
        <taxon>Pentapetalae</taxon>
        <taxon>rosids</taxon>
        <taxon>malvids</taxon>
        <taxon>Brassicales</taxon>
        <taxon>Brassicaceae</taxon>
        <taxon>Brassiceae</taxon>
        <taxon>Raphanus</taxon>
    </lineage>
</organism>
<dbReference type="Pfam" id="PF03732">
    <property type="entry name" value="Retrotrans_gag"/>
    <property type="match status" value="1"/>
</dbReference>
<proteinExistence type="predicted"/>
<dbReference type="RefSeq" id="XP_056842934.1">
    <property type="nucleotide sequence ID" value="XM_056986954.1"/>
</dbReference>
<keyword evidence="5" id="KW-0255">Endonuclease</keyword>
<dbReference type="PANTHER" id="PTHR37984:SF5">
    <property type="entry name" value="PROTEIN NYNRIN-LIKE"/>
    <property type="match status" value="1"/>
</dbReference>
<evidence type="ECO:0000313" key="13">
    <source>
        <dbReference type="RefSeq" id="XP_056842934.1"/>
    </source>
</evidence>
<dbReference type="AlphaFoldDB" id="A0A9W3BUH5"/>
<reference evidence="12" key="1">
    <citation type="journal article" date="2019" name="Database">
        <title>The radish genome database (RadishGD): an integrated information resource for radish genomics.</title>
        <authorList>
            <person name="Yu H.J."/>
            <person name="Baek S."/>
            <person name="Lee Y.J."/>
            <person name="Cho A."/>
            <person name="Mun J.H."/>
        </authorList>
    </citation>
    <scope>NUCLEOTIDE SEQUENCE [LARGE SCALE GENOMIC DNA]</scope>
    <source>
        <strain evidence="12">cv. WK10039</strain>
    </source>
</reference>
<keyword evidence="8" id="KW-0511">Multifunctional enzyme</keyword>
<keyword evidence="12" id="KW-1185">Reference proteome</keyword>
<dbReference type="FunFam" id="3.10.20.370:FF:000001">
    <property type="entry name" value="Retrovirus-related Pol polyprotein from transposon 17.6-like protein"/>
    <property type="match status" value="1"/>
</dbReference>
<dbReference type="InterPro" id="IPR005162">
    <property type="entry name" value="Retrotrans_gag_dom"/>
</dbReference>
<name>A0A9W3BUH5_RAPSA</name>
<evidence type="ECO:0000256" key="1">
    <source>
        <dbReference type="ARBA" id="ARBA00022670"/>
    </source>
</evidence>
<feature type="compositionally biased region" description="Polar residues" evidence="10">
    <location>
        <begin position="290"/>
        <end position="305"/>
    </location>
</feature>
<dbReference type="OrthoDB" id="2013610at2759"/>
<dbReference type="GO" id="GO:0006508">
    <property type="term" value="P:proteolysis"/>
    <property type="evidence" value="ECO:0007669"/>
    <property type="project" value="UniProtKB-KW"/>
</dbReference>
<keyword evidence="7" id="KW-0695">RNA-directed DNA polymerase</keyword>
<dbReference type="FunFam" id="3.10.10.10:FF:000007">
    <property type="entry name" value="Retrovirus-related Pol polyprotein from transposon 17.6-like Protein"/>
    <property type="match status" value="1"/>
</dbReference>
<dbReference type="InterPro" id="IPR041577">
    <property type="entry name" value="RT_RNaseH_2"/>
</dbReference>
<dbReference type="CDD" id="cd01647">
    <property type="entry name" value="RT_LTR"/>
    <property type="match status" value="1"/>
</dbReference>